<name>A0A915I6V6_ROMCU</name>
<feature type="region of interest" description="Disordered" evidence="1">
    <location>
        <begin position="84"/>
        <end position="123"/>
    </location>
</feature>
<keyword evidence="3" id="KW-1185">Reference proteome</keyword>
<keyword evidence="2" id="KW-0812">Transmembrane</keyword>
<protein>
    <submittedName>
        <fullName evidence="4">Uncharacterized protein</fullName>
    </submittedName>
</protein>
<evidence type="ECO:0000256" key="1">
    <source>
        <dbReference type="SAM" id="MobiDB-lite"/>
    </source>
</evidence>
<dbReference type="WBParaSite" id="nRc.2.0.1.t09089-RA">
    <property type="protein sequence ID" value="nRc.2.0.1.t09089-RA"/>
    <property type="gene ID" value="nRc.2.0.1.g09089"/>
</dbReference>
<evidence type="ECO:0000256" key="2">
    <source>
        <dbReference type="SAM" id="Phobius"/>
    </source>
</evidence>
<organism evidence="3 4">
    <name type="scientific">Romanomermis culicivorax</name>
    <name type="common">Nematode worm</name>
    <dbReference type="NCBI Taxonomy" id="13658"/>
    <lineage>
        <taxon>Eukaryota</taxon>
        <taxon>Metazoa</taxon>
        <taxon>Ecdysozoa</taxon>
        <taxon>Nematoda</taxon>
        <taxon>Enoplea</taxon>
        <taxon>Dorylaimia</taxon>
        <taxon>Mermithida</taxon>
        <taxon>Mermithoidea</taxon>
        <taxon>Mermithidae</taxon>
        <taxon>Romanomermis</taxon>
    </lineage>
</organism>
<accession>A0A915I6V6</accession>
<keyword evidence="2" id="KW-1133">Transmembrane helix</keyword>
<keyword evidence="2" id="KW-0472">Membrane</keyword>
<evidence type="ECO:0000313" key="3">
    <source>
        <dbReference type="Proteomes" id="UP000887565"/>
    </source>
</evidence>
<dbReference type="Proteomes" id="UP000887565">
    <property type="component" value="Unplaced"/>
</dbReference>
<reference evidence="4" key="1">
    <citation type="submission" date="2022-11" db="UniProtKB">
        <authorList>
            <consortium name="WormBaseParasite"/>
        </authorList>
    </citation>
    <scope>IDENTIFICATION</scope>
</reference>
<evidence type="ECO:0000313" key="4">
    <source>
        <dbReference type="WBParaSite" id="nRc.2.0.1.t09089-RA"/>
    </source>
</evidence>
<proteinExistence type="predicted"/>
<feature type="transmembrane region" description="Helical" evidence="2">
    <location>
        <begin position="49"/>
        <end position="68"/>
    </location>
</feature>
<sequence>MNALFYVVNEDNYRFSLILYSKSKPRSDIYLAKTLSPSKYIKQKTMNSIIINLFTVTLFVNFSVGFQLTNWDDFWQKWRDEIRHDRSSTSSETANDVSLKENKNEEPVPPPYATATGESKRKKDFLGRIDPERLELIALLNRIG</sequence>
<dbReference type="AlphaFoldDB" id="A0A915I6V6"/>